<dbReference type="PROSITE" id="PS50109">
    <property type="entry name" value="HIS_KIN"/>
    <property type="match status" value="1"/>
</dbReference>
<dbReference type="RefSeq" id="WP_138412378.1">
    <property type="nucleotide sequence ID" value="NZ_QLAG01000024.1"/>
</dbReference>
<sequence>MRFVSTTWLNSLAVKVMLAYIAGAALSIGVTALALLALATSQSDVLSGAEVANTTKKMVDKLKFDGQGIPARLDIADFDTNWVFDSLKQEIAYRVLDASGTVVLASPASEVIWPERGETGPPPFGSFKFEQRGVTMHGATEAAEHDGRVWYFQFTASERFFHLVYRAFALPYTGVGVTSFSLVLLFVFGACVYATLRYTFKPLREISNAAAGISPRSLHARLQTGTAPTEIVPLVDSFNKVLERLEHGYRVQQEFLATAAHELKTPLALIRAQLELIDHDDGRTSLLNDVEHMGRQVQQLLHLAEASEMQSYRFAPVNVREVANEAARYLQRMADTAGVTFVMTGDVSQPLWLADRGALFTLIKNLLENTIQHAPRGTKIHIDIGTNRLSLRDWGPGVDEAQLANLFIRFWRGAHRRDHGAGLGLAICQEIATAHNWTLIAYMAEPGLLFELSHSSNEPSVTSEMPHAS</sequence>
<evidence type="ECO:0000256" key="3">
    <source>
        <dbReference type="ARBA" id="ARBA00012438"/>
    </source>
</evidence>
<evidence type="ECO:0000256" key="6">
    <source>
        <dbReference type="ARBA" id="ARBA00022692"/>
    </source>
</evidence>
<keyword evidence="10 11" id="KW-0472">Membrane</keyword>
<dbReference type="SMART" id="SM00304">
    <property type="entry name" value="HAMP"/>
    <property type="match status" value="1"/>
</dbReference>
<evidence type="ECO:0000256" key="11">
    <source>
        <dbReference type="SAM" id="Phobius"/>
    </source>
</evidence>
<evidence type="ECO:0000313" key="15">
    <source>
        <dbReference type="Proteomes" id="UP000306753"/>
    </source>
</evidence>
<feature type="transmembrane region" description="Helical" evidence="11">
    <location>
        <begin position="12"/>
        <end position="38"/>
    </location>
</feature>
<comment type="catalytic activity">
    <reaction evidence="1">
        <text>ATP + protein L-histidine = ADP + protein N-phospho-L-histidine.</text>
        <dbReference type="EC" id="2.7.13.3"/>
    </reaction>
</comment>
<dbReference type="InterPro" id="IPR036890">
    <property type="entry name" value="HATPase_C_sf"/>
</dbReference>
<dbReference type="EC" id="2.7.13.3" evidence="3"/>
<keyword evidence="15" id="KW-1185">Reference proteome</keyword>
<evidence type="ECO:0000256" key="7">
    <source>
        <dbReference type="ARBA" id="ARBA00022777"/>
    </source>
</evidence>
<dbReference type="InterPro" id="IPR003660">
    <property type="entry name" value="HAMP_dom"/>
</dbReference>
<accession>A0A5R9QAV3</accession>
<gene>
    <name evidence="14" type="ORF">DN820_17005</name>
</gene>
<dbReference type="Proteomes" id="UP000306753">
    <property type="component" value="Unassembled WGS sequence"/>
</dbReference>
<evidence type="ECO:0000256" key="1">
    <source>
        <dbReference type="ARBA" id="ARBA00000085"/>
    </source>
</evidence>
<keyword evidence="7 14" id="KW-0418">Kinase</keyword>
<feature type="domain" description="HAMP" evidence="13">
    <location>
        <begin position="197"/>
        <end position="250"/>
    </location>
</feature>
<dbReference type="SUPFAM" id="SSF47384">
    <property type="entry name" value="Homodimeric domain of signal transducing histidine kinase"/>
    <property type="match status" value="1"/>
</dbReference>
<feature type="domain" description="Histidine kinase" evidence="12">
    <location>
        <begin position="258"/>
        <end position="469"/>
    </location>
</feature>
<dbReference type="AlphaFoldDB" id="A0A5R9QAV3"/>
<evidence type="ECO:0000256" key="10">
    <source>
        <dbReference type="ARBA" id="ARBA00023136"/>
    </source>
</evidence>
<dbReference type="InterPro" id="IPR050428">
    <property type="entry name" value="TCS_sensor_his_kinase"/>
</dbReference>
<dbReference type="Pfam" id="PF00512">
    <property type="entry name" value="HisKA"/>
    <property type="match status" value="1"/>
</dbReference>
<evidence type="ECO:0000256" key="8">
    <source>
        <dbReference type="ARBA" id="ARBA00022989"/>
    </source>
</evidence>
<name>A0A5R9QAV3_9GAMM</name>
<organism evidence="14 15">
    <name type="scientific">Stutzerimonas nosocomialis</name>
    <dbReference type="NCBI Taxonomy" id="1056496"/>
    <lineage>
        <taxon>Bacteria</taxon>
        <taxon>Pseudomonadati</taxon>
        <taxon>Pseudomonadota</taxon>
        <taxon>Gammaproteobacteria</taxon>
        <taxon>Pseudomonadales</taxon>
        <taxon>Pseudomonadaceae</taxon>
        <taxon>Stutzerimonas</taxon>
    </lineage>
</organism>
<dbReference type="PROSITE" id="PS50885">
    <property type="entry name" value="HAMP"/>
    <property type="match status" value="1"/>
</dbReference>
<evidence type="ECO:0000256" key="9">
    <source>
        <dbReference type="ARBA" id="ARBA00023012"/>
    </source>
</evidence>
<dbReference type="InterPro" id="IPR036097">
    <property type="entry name" value="HisK_dim/P_sf"/>
</dbReference>
<feature type="transmembrane region" description="Helical" evidence="11">
    <location>
        <begin position="169"/>
        <end position="196"/>
    </location>
</feature>
<dbReference type="GO" id="GO:0005886">
    <property type="term" value="C:plasma membrane"/>
    <property type="evidence" value="ECO:0007669"/>
    <property type="project" value="TreeGrafter"/>
</dbReference>
<dbReference type="EMBL" id="QLAG01000024">
    <property type="protein sequence ID" value="TLX62259.1"/>
    <property type="molecule type" value="Genomic_DNA"/>
</dbReference>
<dbReference type="SUPFAM" id="SSF55874">
    <property type="entry name" value="ATPase domain of HSP90 chaperone/DNA topoisomerase II/histidine kinase"/>
    <property type="match status" value="1"/>
</dbReference>
<dbReference type="GO" id="GO:0000155">
    <property type="term" value="F:phosphorelay sensor kinase activity"/>
    <property type="evidence" value="ECO:0007669"/>
    <property type="project" value="InterPro"/>
</dbReference>
<proteinExistence type="predicted"/>
<dbReference type="InterPro" id="IPR003661">
    <property type="entry name" value="HisK_dim/P_dom"/>
</dbReference>
<keyword evidence="8 11" id="KW-1133">Transmembrane helix</keyword>
<dbReference type="CDD" id="cd00082">
    <property type="entry name" value="HisKA"/>
    <property type="match status" value="1"/>
</dbReference>
<evidence type="ECO:0000313" key="14">
    <source>
        <dbReference type="EMBL" id="TLX62259.1"/>
    </source>
</evidence>
<reference evidence="14 15" key="1">
    <citation type="journal article" date="2017" name="Eur. J. Clin. Microbiol. Infect. Dis.">
        <title>Uncommonly isolated clinical Pseudomonas: identification and phylogenetic assignation.</title>
        <authorList>
            <person name="Mulet M."/>
            <person name="Gomila M."/>
            <person name="Ramirez A."/>
            <person name="Cardew S."/>
            <person name="Moore E.R."/>
            <person name="Lalucat J."/>
            <person name="Garcia-Valdes E."/>
        </authorList>
    </citation>
    <scope>NUCLEOTIDE SEQUENCE [LARGE SCALE GENOMIC DNA]</scope>
    <source>
        <strain evidence="14 15">SD129</strain>
    </source>
</reference>
<dbReference type="Gene3D" id="1.10.287.130">
    <property type="match status" value="1"/>
</dbReference>
<evidence type="ECO:0000256" key="4">
    <source>
        <dbReference type="ARBA" id="ARBA00022553"/>
    </source>
</evidence>
<dbReference type="PANTHER" id="PTHR45436">
    <property type="entry name" value="SENSOR HISTIDINE KINASE YKOH"/>
    <property type="match status" value="1"/>
</dbReference>
<dbReference type="SMART" id="SM00388">
    <property type="entry name" value="HisKA"/>
    <property type="match status" value="1"/>
</dbReference>
<dbReference type="InterPro" id="IPR005467">
    <property type="entry name" value="His_kinase_dom"/>
</dbReference>
<dbReference type="Gene3D" id="3.30.565.10">
    <property type="entry name" value="Histidine kinase-like ATPase, C-terminal domain"/>
    <property type="match status" value="1"/>
</dbReference>
<protein>
    <recommendedName>
        <fullName evidence="3">histidine kinase</fullName>
        <ecNumber evidence="3">2.7.13.3</ecNumber>
    </recommendedName>
</protein>
<keyword evidence="6 11" id="KW-0812">Transmembrane</keyword>
<dbReference type="PANTHER" id="PTHR45436:SF15">
    <property type="entry name" value="SENSOR HISTIDINE KINASE CUSS"/>
    <property type="match status" value="1"/>
</dbReference>
<dbReference type="Pfam" id="PF02518">
    <property type="entry name" value="HATPase_c"/>
    <property type="match status" value="1"/>
</dbReference>
<dbReference type="InterPro" id="IPR003594">
    <property type="entry name" value="HATPase_dom"/>
</dbReference>
<dbReference type="SMART" id="SM00387">
    <property type="entry name" value="HATPase_c"/>
    <property type="match status" value="1"/>
</dbReference>
<keyword evidence="9" id="KW-0902">Two-component regulatory system</keyword>
<comment type="subcellular location">
    <subcellularLocation>
        <location evidence="2">Membrane</location>
        <topology evidence="2">Multi-pass membrane protein</topology>
    </subcellularLocation>
</comment>
<evidence type="ECO:0000256" key="2">
    <source>
        <dbReference type="ARBA" id="ARBA00004141"/>
    </source>
</evidence>
<comment type="caution">
    <text evidence="14">The sequence shown here is derived from an EMBL/GenBank/DDBJ whole genome shotgun (WGS) entry which is preliminary data.</text>
</comment>
<keyword evidence="5" id="KW-0808">Transferase</keyword>
<evidence type="ECO:0000256" key="5">
    <source>
        <dbReference type="ARBA" id="ARBA00022679"/>
    </source>
</evidence>
<evidence type="ECO:0000259" key="12">
    <source>
        <dbReference type="PROSITE" id="PS50109"/>
    </source>
</evidence>
<keyword evidence="4" id="KW-0597">Phosphoprotein</keyword>
<evidence type="ECO:0000259" key="13">
    <source>
        <dbReference type="PROSITE" id="PS50885"/>
    </source>
</evidence>